<name>A0A8H2WI51_9AGAM</name>
<reference evidence="2" key="1">
    <citation type="submission" date="2021-01" db="EMBL/GenBank/DDBJ databases">
        <authorList>
            <person name="Kaushik A."/>
        </authorList>
    </citation>
    <scope>NUCLEOTIDE SEQUENCE</scope>
    <source>
        <strain evidence="2">AG1-1C</strain>
    </source>
</reference>
<dbReference type="EMBL" id="CAJMWS010000211">
    <property type="protein sequence ID" value="CAE6380785.1"/>
    <property type="molecule type" value="Genomic_DNA"/>
</dbReference>
<proteinExistence type="predicted"/>
<accession>A0A8H2WI51</accession>
<dbReference type="AlphaFoldDB" id="A0A8H2WI51"/>
<organism evidence="2 3">
    <name type="scientific">Rhizoctonia solani</name>
    <dbReference type="NCBI Taxonomy" id="456999"/>
    <lineage>
        <taxon>Eukaryota</taxon>
        <taxon>Fungi</taxon>
        <taxon>Dikarya</taxon>
        <taxon>Basidiomycota</taxon>
        <taxon>Agaricomycotina</taxon>
        <taxon>Agaricomycetes</taxon>
        <taxon>Cantharellales</taxon>
        <taxon>Ceratobasidiaceae</taxon>
        <taxon>Rhizoctonia</taxon>
    </lineage>
</organism>
<feature type="region of interest" description="Disordered" evidence="1">
    <location>
        <begin position="1"/>
        <end position="29"/>
    </location>
</feature>
<comment type="caution">
    <text evidence="2">The sequence shown here is derived from an EMBL/GenBank/DDBJ whole genome shotgun (WGS) entry which is preliminary data.</text>
</comment>
<sequence length="100" mass="10968">MQHVRAGGEPGIDTVPLPPDYEEEDPNSIHSTETYCSLSTCSLLSTWSLLSMRGWDESTRMDSAITTRPGEKIDTNPYTDTEIWTTLPVSNTSGEPGHAP</sequence>
<protein>
    <submittedName>
        <fullName evidence="2">Uncharacterized protein</fullName>
    </submittedName>
</protein>
<evidence type="ECO:0000313" key="3">
    <source>
        <dbReference type="Proteomes" id="UP000663846"/>
    </source>
</evidence>
<evidence type="ECO:0000313" key="2">
    <source>
        <dbReference type="EMBL" id="CAE6380785.1"/>
    </source>
</evidence>
<evidence type="ECO:0000256" key="1">
    <source>
        <dbReference type="SAM" id="MobiDB-lite"/>
    </source>
</evidence>
<gene>
    <name evidence="2" type="ORF">RDB_LOCUS33856</name>
</gene>
<dbReference type="Proteomes" id="UP000663846">
    <property type="component" value="Unassembled WGS sequence"/>
</dbReference>